<organism evidence="2 3">
    <name type="scientific">Aspergillus candidus</name>
    <dbReference type="NCBI Taxonomy" id="41067"/>
    <lineage>
        <taxon>Eukaryota</taxon>
        <taxon>Fungi</taxon>
        <taxon>Dikarya</taxon>
        <taxon>Ascomycota</taxon>
        <taxon>Pezizomycotina</taxon>
        <taxon>Eurotiomycetes</taxon>
        <taxon>Eurotiomycetidae</taxon>
        <taxon>Eurotiales</taxon>
        <taxon>Aspergillaceae</taxon>
        <taxon>Aspergillus</taxon>
        <taxon>Aspergillus subgen. Circumdati</taxon>
    </lineage>
</organism>
<dbReference type="AlphaFoldDB" id="A0A2I2F588"/>
<sequence>MPFLQPRRWQGKSKKLGEFIDTDAHQRNSSWTCKPNESSGQHCLQYTHPDFRHRASQGCDIVVAGKAFGCGPSREQAVTALLGLLGIVLQDESLYDAALDDRDISIDFATNVVSVGGRDFAFRLSRMEKALFEHGGIASAFRKFGKRLFEVMAAPRGGEG</sequence>
<proteinExistence type="predicted"/>
<dbReference type="SUPFAM" id="SSF52016">
    <property type="entry name" value="LeuD/IlvD-like"/>
    <property type="match status" value="1"/>
</dbReference>
<reference evidence="2 3" key="1">
    <citation type="submission" date="2017-12" db="EMBL/GenBank/DDBJ databases">
        <authorList>
            <consortium name="DOE Joint Genome Institute"/>
            <person name="Haridas S."/>
            <person name="Kjaerbolling I."/>
            <person name="Vesth T.C."/>
            <person name="Frisvad J.C."/>
            <person name="Nybo J.L."/>
            <person name="Theobald S."/>
            <person name="Kuo A."/>
            <person name="Bowyer P."/>
            <person name="Matsuda Y."/>
            <person name="Mondo S."/>
            <person name="Lyhne E.K."/>
            <person name="Kogle M.E."/>
            <person name="Clum A."/>
            <person name="Lipzen A."/>
            <person name="Salamov A."/>
            <person name="Ngan C.Y."/>
            <person name="Daum C."/>
            <person name="Chiniquy J."/>
            <person name="Barry K."/>
            <person name="LaButti K."/>
            <person name="Simmons B.A."/>
            <person name="Magnuson J.K."/>
            <person name="Mortensen U.H."/>
            <person name="Larsen T.O."/>
            <person name="Grigoriev I.V."/>
            <person name="Baker S.E."/>
            <person name="Andersen M.R."/>
            <person name="Nordberg H.P."/>
            <person name="Cantor M.N."/>
            <person name="Hua S.X."/>
        </authorList>
    </citation>
    <scope>NUCLEOTIDE SEQUENCE [LARGE SCALE GENOMIC DNA]</scope>
    <source>
        <strain evidence="2 3">CBS 102.13</strain>
    </source>
</reference>
<dbReference type="InterPro" id="IPR015928">
    <property type="entry name" value="Aconitase/3IPM_dehydase_swvl"/>
</dbReference>
<keyword evidence="3" id="KW-1185">Reference proteome</keyword>
<protein>
    <recommendedName>
        <fullName evidence="1">Aconitase A/isopropylmalate dehydratase small subunit swivel domain-containing protein</fullName>
    </recommendedName>
</protein>
<dbReference type="RefSeq" id="XP_024669832.1">
    <property type="nucleotide sequence ID" value="XM_024816774.1"/>
</dbReference>
<dbReference type="EMBL" id="KZ559158">
    <property type="protein sequence ID" value="PLB35820.1"/>
    <property type="molecule type" value="Genomic_DNA"/>
</dbReference>
<dbReference type="InterPro" id="IPR000573">
    <property type="entry name" value="AconitaseA/IPMdHydase_ssu_swvl"/>
</dbReference>
<evidence type="ECO:0000313" key="3">
    <source>
        <dbReference type="Proteomes" id="UP000234585"/>
    </source>
</evidence>
<evidence type="ECO:0000313" key="2">
    <source>
        <dbReference type="EMBL" id="PLB35820.1"/>
    </source>
</evidence>
<name>A0A2I2F588_ASPCN</name>
<accession>A0A2I2F588</accession>
<gene>
    <name evidence="2" type="ORF">BDW47DRAFT_127861</name>
</gene>
<dbReference type="OrthoDB" id="419183at2759"/>
<feature type="domain" description="Aconitase A/isopropylmalate dehydratase small subunit swivel" evidence="1">
    <location>
        <begin position="49"/>
        <end position="86"/>
    </location>
</feature>
<dbReference type="STRING" id="41067.A0A2I2F588"/>
<dbReference type="Gene3D" id="3.20.19.10">
    <property type="entry name" value="Aconitase, domain 4"/>
    <property type="match status" value="1"/>
</dbReference>
<dbReference type="Proteomes" id="UP000234585">
    <property type="component" value="Unassembled WGS sequence"/>
</dbReference>
<evidence type="ECO:0000259" key="1">
    <source>
        <dbReference type="Pfam" id="PF00694"/>
    </source>
</evidence>
<dbReference type="GeneID" id="36523934"/>
<dbReference type="Pfam" id="PF00694">
    <property type="entry name" value="Aconitase_C"/>
    <property type="match status" value="1"/>
</dbReference>